<organism evidence="1 2">
    <name type="scientific">Xylaria curta</name>
    <dbReference type="NCBI Taxonomy" id="42375"/>
    <lineage>
        <taxon>Eukaryota</taxon>
        <taxon>Fungi</taxon>
        <taxon>Dikarya</taxon>
        <taxon>Ascomycota</taxon>
        <taxon>Pezizomycotina</taxon>
        <taxon>Sordariomycetes</taxon>
        <taxon>Xylariomycetidae</taxon>
        <taxon>Xylariales</taxon>
        <taxon>Xylariaceae</taxon>
        <taxon>Xylaria</taxon>
    </lineage>
</organism>
<dbReference type="EMBL" id="JAPDGR010003367">
    <property type="protein sequence ID" value="KAJ2971526.1"/>
    <property type="molecule type" value="Genomic_DNA"/>
</dbReference>
<sequence>MAAFRGAIGAGDNTPEADLHLSKDDCSWDELSTLRTLREPSQLLPPLVGLLEYLNQPAAEHAWLLLDIKTDDDAGKPLTAVAIAIASVPATKRPWTERIMLGPWDLSFVILAQEMLETSPRPPSRPDCLLARLCLSYAAGSQSEFQPLQLLIRYFKRT</sequence>
<protein>
    <submittedName>
        <fullName evidence="1">Uncharacterized protein</fullName>
    </submittedName>
</protein>
<keyword evidence="2" id="KW-1185">Reference proteome</keyword>
<dbReference type="Proteomes" id="UP001143856">
    <property type="component" value="Unassembled WGS sequence"/>
</dbReference>
<reference evidence="1" key="1">
    <citation type="submission" date="2022-10" db="EMBL/GenBank/DDBJ databases">
        <title>Genome Sequence of Xylaria curta.</title>
        <authorList>
            <person name="Buettner E."/>
        </authorList>
    </citation>
    <scope>NUCLEOTIDE SEQUENCE</scope>
    <source>
        <strain evidence="1">Babe10</strain>
    </source>
</reference>
<evidence type="ECO:0000313" key="2">
    <source>
        <dbReference type="Proteomes" id="UP001143856"/>
    </source>
</evidence>
<evidence type="ECO:0000313" key="1">
    <source>
        <dbReference type="EMBL" id="KAJ2971526.1"/>
    </source>
</evidence>
<name>A0ACC1MYR8_9PEZI</name>
<proteinExistence type="predicted"/>
<comment type="caution">
    <text evidence="1">The sequence shown here is derived from an EMBL/GenBank/DDBJ whole genome shotgun (WGS) entry which is preliminary data.</text>
</comment>
<gene>
    <name evidence="1" type="ORF">NUW58_g9393</name>
</gene>
<accession>A0ACC1MYR8</accession>